<dbReference type="PANTHER" id="PTHR24243:SF208">
    <property type="entry name" value="PYROKININ-1 RECEPTOR"/>
    <property type="match status" value="1"/>
</dbReference>
<evidence type="ECO:0000313" key="11">
    <source>
        <dbReference type="EMBL" id="CAH3046429.1"/>
    </source>
</evidence>
<evidence type="ECO:0000256" key="5">
    <source>
        <dbReference type="ARBA" id="ARBA00023136"/>
    </source>
</evidence>
<dbReference type="Pfam" id="PF00001">
    <property type="entry name" value="7tm_1"/>
    <property type="match status" value="1"/>
</dbReference>
<evidence type="ECO:0000256" key="1">
    <source>
        <dbReference type="ARBA" id="ARBA00004141"/>
    </source>
</evidence>
<evidence type="ECO:0000256" key="2">
    <source>
        <dbReference type="ARBA" id="ARBA00022692"/>
    </source>
</evidence>
<dbReference type="GO" id="GO:0004930">
    <property type="term" value="F:G protein-coupled receptor activity"/>
    <property type="evidence" value="ECO:0007669"/>
    <property type="project" value="UniProtKB-KW"/>
</dbReference>
<keyword evidence="3 9" id="KW-1133">Transmembrane helix</keyword>
<proteinExistence type="inferred from homology"/>
<dbReference type="SUPFAM" id="SSF81321">
    <property type="entry name" value="Family A G protein-coupled receptor-like"/>
    <property type="match status" value="1"/>
</dbReference>
<dbReference type="InterPro" id="IPR017452">
    <property type="entry name" value="GPCR_Rhodpsn_7TM"/>
</dbReference>
<keyword evidence="7 8" id="KW-0807">Transducer</keyword>
<dbReference type="Gene3D" id="1.20.1070.10">
    <property type="entry name" value="Rhodopsin 7-helix transmembrane proteins"/>
    <property type="match status" value="1"/>
</dbReference>
<feature type="non-terminal residue" evidence="11">
    <location>
        <position position="354"/>
    </location>
</feature>
<organism evidence="11 12">
    <name type="scientific">Pocillopora meandrina</name>
    <dbReference type="NCBI Taxonomy" id="46732"/>
    <lineage>
        <taxon>Eukaryota</taxon>
        <taxon>Metazoa</taxon>
        <taxon>Cnidaria</taxon>
        <taxon>Anthozoa</taxon>
        <taxon>Hexacorallia</taxon>
        <taxon>Scleractinia</taxon>
        <taxon>Astrocoeniina</taxon>
        <taxon>Pocilloporidae</taxon>
        <taxon>Pocillopora</taxon>
    </lineage>
</organism>
<dbReference type="AlphaFoldDB" id="A0AAU9W558"/>
<evidence type="ECO:0000313" key="12">
    <source>
        <dbReference type="Proteomes" id="UP001159428"/>
    </source>
</evidence>
<protein>
    <recommendedName>
        <fullName evidence="10">G-protein coupled receptors family 1 profile domain-containing protein</fullName>
    </recommendedName>
</protein>
<feature type="transmembrane region" description="Helical" evidence="9">
    <location>
        <begin position="268"/>
        <end position="292"/>
    </location>
</feature>
<gene>
    <name evidence="11" type="ORF">PMEA_00033256</name>
</gene>
<evidence type="ECO:0000256" key="7">
    <source>
        <dbReference type="ARBA" id="ARBA00023224"/>
    </source>
</evidence>
<keyword evidence="2 8" id="KW-0812">Transmembrane</keyword>
<dbReference type="PRINTS" id="PR00237">
    <property type="entry name" value="GPCRRHODOPSN"/>
</dbReference>
<dbReference type="PROSITE" id="PS00237">
    <property type="entry name" value="G_PROTEIN_RECEP_F1_1"/>
    <property type="match status" value="1"/>
</dbReference>
<evidence type="ECO:0000256" key="8">
    <source>
        <dbReference type="RuleBase" id="RU000688"/>
    </source>
</evidence>
<dbReference type="Proteomes" id="UP001159428">
    <property type="component" value="Unassembled WGS sequence"/>
</dbReference>
<evidence type="ECO:0000259" key="10">
    <source>
        <dbReference type="PROSITE" id="PS50262"/>
    </source>
</evidence>
<dbReference type="GO" id="GO:0016020">
    <property type="term" value="C:membrane"/>
    <property type="evidence" value="ECO:0007669"/>
    <property type="project" value="UniProtKB-SubCell"/>
</dbReference>
<evidence type="ECO:0000256" key="4">
    <source>
        <dbReference type="ARBA" id="ARBA00023040"/>
    </source>
</evidence>
<evidence type="ECO:0000256" key="9">
    <source>
        <dbReference type="SAM" id="Phobius"/>
    </source>
</evidence>
<accession>A0AAU9W558</accession>
<feature type="transmembrane region" description="Helical" evidence="9">
    <location>
        <begin position="213"/>
        <end position="238"/>
    </location>
</feature>
<keyword evidence="12" id="KW-1185">Reference proteome</keyword>
<comment type="subcellular location">
    <subcellularLocation>
        <location evidence="1">Membrane</location>
        <topology evidence="1">Multi-pass membrane protein</topology>
    </subcellularLocation>
</comment>
<keyword evidence="5 9" id="KW-0472">Membrane</keyword>
<dbReference type="InterPro" id="IPR000276">
    <property type="entry name" value="GPCR_Rhodpsn"/>
</dbReference>
<sequence length="354" mass="39732">MALGVNVSSDNLDVGGFHNTTTSPQENCEKLGVTMSPIQVTMVLIHVSTLLIALAGNTLLILAFVRMKQKIAVFIANMAASDLLVGVFLIPRLITREITRSNAFLVHGLGGLILCKMSTFLSDVSLSVSTQNLILIAAERFLAVVYPFLYKKITVRTRYVLIAVTWILAMTLHSPYFYIFRLITHKKQNGTGTLFCVPSWEPAFSNGSAQLHYITFLYVTVVFMPLLAVAILCLTTMIKLRRVDKMVTGLSENRARRKYARNKNLKRMVTATLTAFLTCWTLFVVITFLQLFSPTSVPECSETFQIIYFISRVLVTSYCAVNPCICFMFLKVFSRELSAMCKRNHQRDTNGGKM</sequence>
<feature type="transmembrane region" description="Helical" evidence="9">
    <location>
        <begin position="71"/>
        <end position="90"/>
    </location>
</feature>
<dbReference type="EMBL" id="CALNXJ010000008">
    <property type="protein sequence ID" value="CAH3046429.1"/>
    <property type="molecule type" value="Genomic_DNA"/>
</dbReference>
<evidence type="ECO:0000256" key="6">
    <source>
        <dbReference type="ARBA" id="ARBA00023170"/>
    </source>
</evidence>
<keyword evidence="4 8" id="KW-0297">G-protein coupled receptor</keyword>
<dbReference type="CDD" id="cd00637">
    <property type="entry name" value="7tm_classA_rhodopsin-like"/>
    <property type="match status" value="1"/>
</dbReference>
<dbReference type="PANTHER" id="PTHR24243">
    <property type="entry name" value="G-PROTEIN COUPLED RECEPTOR"/>
    <property type="match status" value="1"/>
</dbReference>
<feature type="domain" description="G-protein coupled receptors family 1 profile" evidence="10">
    <location>
        <begin position="56"/>
        <end position="326"/>
    </location>
</feature>
<feature type="transmembrane region" description="Helical" evidence="9">
    <location>
        <begin position="159"/>
        <end position="179"/>
    </location>
</feature>
<dbReference type="PROSITE" id="PS50262">
    <property type="entry name" value="G_PROTEIN_RECEP_F1_2"/>
    <property type="match status" value="1"/>
</dbReference>
<feature type="transmembrane region" description="Helical" evidence="9">
    <location>
        <begin position="304"/>
        <end position="330"/>
    </location>
</feature>
<reference evidence="11 12" key="1">
    <citation type="submission" date="2022-05" db="EMBL/GenBank/DDBJ databases">
        <authorList>
            <consortium name="Genoscope - CEA"/>
            <person name="William W."/>
        </authorList>
    </citation>
    <scope>NUCLEOTIDE SEQUENCE [LARGE SCALE GENOMIC DNA]</scope>
</reference>
<name>A0AAU9W558_9CNID</name>
<comment type="caution">
    <text evidence="11">The sequence shown here is derived from an EMBL/GenBank/DDBJ whole genome shotgun (WGS) entry which is preliminary data.</text>
</comment>
<evidence type="ECO:0000256" key="3">
    <source>
        <dbReference type="ARBA" id="ARBA00022989"/>
    </source>
</evidence>
<comment type="similarity">
    <text evidence="8">Belongs to the G-protein coupled receptor 1 family.</text>
</comment>
<feature type="transmembrane region" description="Helical" evidence="9">
    <location>
        <begin position="43"/>
        <end position="65"/>
    </location>
</feature>
<keyword evidence="6 8" id="KW-0675">Receptor</keyword>
<feature type="transmembrane region" description="Helical" evidence="9">
    <location>
        <begin position="133"/>
        <end position="150"/>
    </location>
</feature>